<keyword evidence="4 7" id="KW-0233">DNA recombination</keyword>
<dbReference type="InterPro" id="IPR042242">
    <property type="entry name" value="RecO_C"/>
</dbReference>
<feature type="domain" description="DNA replication/recombination mediator RecO N-terminal" evidence="8">
    <location>
        <begin position="2"/>
        <end position="77"/>
    </location>
</feature>
<sequence length="240" mass="27850">MLKTRGVVLTHTRYGESSAIVHVYTSELGMQSYMVNGAFGKSRKDKIILMQPLNLLEMEVYDRKGKEIQHISEFKLRRALVNIPFSQKLRAQAFLLTEVLVRVLRSEGPNLSLFDFIEEAVVLLDSNCKGAENFHIWFLLRLASFLGFQPRNNYNDEYQWFDLNEGCYVSREPAHIYYLDNDLSFEMHRILNLDSDGLADIAARLDTRRKLLDAVIRFYELHQPGLGKLRSLSVLKELFV</sequence>
<dbReference type="RefSeq" id="WP_250723777.1">
    <property type="nucleotide sequence ID" value="NZ_CP098400.1"/>
</dbReference>
<accession>A0A9J6ZQ07</accession>
<name>A0A9J6ZQ07_9BACT</name>
<comment type="similarity">
    <text evidence="1 7">Belongs to the RecO family.</text>
</comment>
<dbReference type="InterPro" id="IPR003717">
    <property type="entry name" value="RecO"/>
</dbReference>
<dbReference type="EMBL" id="CP098400">
    <property type="protein sequence ID" value="URW79707.1"/>
    <property type="molecule type" value="Genomic_DNA"/>
</dbReference>
<proteinExistence type="inferred from homology"/>
<dbReference type="InterPro" id="IPR012340">
    <property type="entry name" value="NA-bd_OB-fold"/>
</dbReference>
<evidence type="ECO:0000256" key="7">
    <source>
        <dbReference type="HAMAP-Rule" id="MF_00201"/>
    </source>
</evidence>
<dbReference type="HAMAP" id="MF_00201">
    <property type="entry name" value="RecO"/>
    <property type="match status" value="1"/>
</dbReference>
<evidence type="ECO:0000256" key="2">
    <source>
        <dbReference type="ARBA" id="ARBA00021310"/>
    </source>
</evidence>
<gene>
    <name evidence="7 9" type="primary">recO</name>
    <name evidence="9" type="ORF">M9189_12720</name>
</gene>
<dbReference type="GO" id="GO:0006302">
    <property type="term" value="P:double-strand break repair"/>
    <property type="evidence" value="ECO:0007669"/>
    <property type="project" value="TreeGrafter"/>
</dbReference>
<comment type="function">
    <text evidence="7">Involved in DNA repair and RecF pathway recombination.</text>
</comment>
<dbReference type="PANTHER" id="PTHR33991:SF1">
    <property type="entry name" value="DNA REPAIR PROTEIN RECO"/>
    <property type="match status" value="1"/>
</dbReference>
<reference evidence="9" key="2">
    <citation type="submission" date="2022-06" db="EMBL/GenBank/DDBJ databases">
        <title>Xiashengella guii gen. nov. sp. nov., a bacterium isolated form anaerobic digestion tank.</title>
        <authorList>
            <person name="Huang H."/>
        </authorList>
    </citation>
    <scope>NUCLEOTIDE SEQUENCE</scope>
    <source>
        <strain evidence="9">Ai-910</strain>
    </source>
</reference>
<evidence type="ECO:0000259" key="8">
    <source>
        <dbReference type="Pfam" id="PF11967"/>
    </source>
</evidence>
<evidence type="ECO:0000256" key="6">
    <source>
        <dbReference type="ARBA" id="ARBA00033409"/>
    </source>
</evidence>
<dbReference type="PANTHER" id="PTHR33991">
    <property type="entry name" value="DNA REPAIR PROTEIN RECO"/>
    <property type="match status" value="1"/>
</dbReference>
<evidence type="ECO:0000256" key="3">
    <source>
        <dbReference type="ARBA" id="ARBA00022763"/>
    </source>
</evidence>
<dbReference type="GO" id="GO:0043590">
    <property type="term" value="C:bacterial nucleoid"/>
    <property type="evidence" value="ECO:0007669"/>
    <property type="project" value="TreeGrafter"/>
</dbReference>
<evidence type="ECO:0000256" key="5">
    <source>
        <dbReference type="ARBA" id="ARBA00023204"/>
    </source>
</evidence>
<dbReference type="KEGG" id="alkq:M9189_12720"/>
<evidence type="ECO:0000256" key="1">
    <source>
        <dbReference type="ARBA" id="ARBA00007452"/>
    </source>
</evidence>
<dbReference type="SUPFAM" id="SSF50249">
    <property type="entry name" value="Nucleic acid-binding proteins"/>
    <property type="match status" value="1"/>
</dbReference>
<evidence type="ECO:0000256" key="4">
    <source>
        <dbReference type="ARBA" id="ARBA00023172"/>
    </source>
</evidence>
<dbReference type="NCBIfam" id="TIGR00613">
    <property type="entry name" value="reco"/>
    <property type="match status" value="1"/>
</dbReference>
<dbReference type="InterPro" id="IPR037278">
    <property type="entry name" value="ARFGAP/RecO"/>
</dbReference>
<protein>
    <recommendedName>
        <fullName evidence="2 7">DNA repair protein RecO</fullName>
    </recommendedName>
    <alternativeName>
        <fullName evidence="6 7">Recombination protein O</fullName>
    </alternativeName>
</protein>
<dbReference type="Proteomes" id="UP001056426">
    <property type="component" value="Chromosome"/>
</dbReference>
<keyword evidence="10" id="KW-1185">Reference proteome</keyword>
<dbReference type="GO" id="GO:0006310">
    <property type="term" value="P:DNA recombination"/>
    <property type="evidence" value="ECO:0007669"/>
    <property type="project" value="UniProtKB-UniRule"/>
</dbReference>
<reference evidence="9" key="1">
    <citation type="submission" date="2022-05" db="EMBL/GenBank/DDBJ databases">
        <authorList>
            <person name="Sun X."/>
        </authorList>
    </citation>
    <scope>NUCLEOTIDE SEQUENCE</scope>
    <source>
        <strain evidence="9">Ai-910</strain>
    </source>
</reference>
<dbReference type="Pfam" id="PF11967">
    <property type="entry name" value="RecO_N"/>
    <property type="match status" value="1"/>
</dbReference>
<keyword evidence="5 7" id="KW-0234">DNA repair</keyword>
<dbReference type="Gene3D" id="1.20.1440.120">
    <property type="entry name" value="Recombination protein O, C-terminal domain"/>
    <property type="match status" value="1"/>
</dbReference>
<evidence type="ECO:0000313" key="10">
    <source>
        <dbReference type="Proteomes" id="UP001056426"/>
    </source>
</evidence>
<keyword evidence="3 7" id="KW-0227">DNA damage</keyword>
<dbReference type="Gene3D" id="2.40.50.140">
    <property type="entry name" value="Nucleic acid-binding proteins"/>
    <property type="match status" value="1"/>
</dbReference>
<evidence type="ECO:0000313" key="9">
    <source>
        <dbReference type="EMBL" id="URW79707.1"/>
    </source>
</evidence>
<organism evidence="9 10">
    <name type="scientific">Xiashengella succiniciproducens</name>
    <dbReference type="NCBI Taxonomy" id="2949635"/>
    <lineage>
        <taxon>Bacteria</taxon>
        <taxon>Pseudomonadati</taxon>
        <taxon>Bacteroidota</taxon>
        <taxon>Bacteroidia</taxon>
        <taxon>Marinilabiliales</taxon>
        <taxon>Marinilabiliaceae</taxon>
        <taxon>Xiashengella</taxon>
    </lineage>
</organism>
<dbReference type="Pfam" id="PF02565">
    <property type="entry name" value="RecO_C"/>
    <property type="match status" value="1"/>
</dbReference>
<dbReference type="InterPro" id="IPR022572">
    <property type="entry name" value="DNA_rep/recomb_RecO_N"/>
</dbReference>
<dbReference type="SUPFAM" id="SSF57863">
    <property type="entry name" value="ArfGap/RecO-like zinc finger"/>
    <property type="match status" value="1"/>
</dbReference>
<dbReference type="AlphaFoldDB" id="A0A9J6ZQ07"/>